<comment type="caution">
    <text evidence="1">The sequence shown here is derived from an EMBL/GenBank/DDBJ whole genome shotgun (WGS) entry which is preliminary data.</text>
</comment>
<evidence type="ECO:0000313" key="1">
    <source>
        <dbReference type="EMBL" id="GAH22105.1"/>
    </source>
</evidence>
<reference evidence="1" key="1">
    <citation type="journal article" date="2014" name="Front. Microbiol.">
        <title>High frequency of phylogenetically diverse reductive dehalogenase-homologous genes in deep subseafloor sedimentary metagenomes.</title>
        <authorList>
            <person name="Kawai M."/>
            <person name="Futagami T."/>
            <person name="Toyoda A."/>
            <person name="Takaki Y."/>
            <person name="Nishi S."/>
            <person name="Hori S."/>
            <person name="Arai W."/>
            <person name="Tsubouchi T."/>
            <person name="Morono Y."/>
            <person name="Uchiyama I."/>
            <person name="Ito T."/>
            <person name="Fujiyama A."/>
            <person name="Inagaki F."/>
            <person name="Takami H."/>
        </authorList>
    </citation>
    <scope>NUCLEOTIDE SEQUENCE</scope>
    <source>
        <strain evidence="1">Expedition CK06-06</strain>
    </source>
</reference>
<feature type="non-terminal residue" evidence="1">
    <location>
        <position position="35"/>
    </location>
</feature>
<gene>
    <name evidence="1" type="ORF">S01H4_67343</name>
</gene>
<proteinExistence type="predicted"/>
<organism evidence="1">
    <name type="scientific">marine sediment metagenome</name>
    <dbReference type="NCBI Taxonomy" id="412755"/>
    <lineage>
        <taxon>unclassified sequences</taxon>
        <taxon>metagenomes</taxon>
        <taxon>ecological metagenomes</taxon>
    </lineage>
</organism>
<sequence>TSVGSIDKVAIGLYKRTEFIEYIATYTDNDGKYDW</sequence>
<feature type="non-terminal residue" evidence="1">
    <location>
        <position position="1"/>
    </location>
</feature>
<protein>
    <submittedName>
        <fullName evidence="1">Uncharacterized protein</fullName>
    </submittedName>
</protein>
<accession>X1EP53</accession>
<name>X1EP53_9ZZZZ</name>
<dbReference type="EMBL" id="BART01042305">
    <property type="protein sequence ID" value="GAH22105.1"/>
    <property type="molecule type" value="Genomic_DNA"/>
</dbReference>
<dbReference type="AlphaFoldDB" id="X1EP53"/>